<dbReference type="EMBL" id="JAUSVF010000001">
    <property type="protein sequence ID" value="MDQ0320144.1"/>
    <property type="molecule type" value="Genomic_DNA"/>
</dbReference>
<evidence type="ECO:0000313" key="2">
    <source>
        <dbReference type="EMBL" id="MDQ0320144.1"/>
    </source>
</evidence>
<name>A0ABU0BPG4_9HYPH</name>
<accession>A0ABU0BPG4</accession>
<organism evidence="2 3">
    <name type="scientific">Pararhizobium capsulatum DSM 1112</name>
    <dbReference type="NCBI Taxonomy" id="1121113"/>
    <lineage>
        <taxon>Bacteria</taxon>
        <taxon>Pseudomonadati</taxon>
        <taxon>Pseudomonadota</taxon>
        <taxon>Alphaproteobacteria</taxon>
        <taxon>Hyphomicrobiales</taxon>
        <taxon>Rhizobiaceae</taxon>
        <taxon>Rhizobium/Agrobacterium group</taxon>
        <taxon>Pararhizobium</taxon>
    </lineage>
</organism>
<keyword evidence="3" id="KW-1185">Reference proteome</keyword>
<dbReference type="Pfam" id="PF14326">
    <property type="entry name" value="DUF4384"/>
    <property type="match status" value="1"/>
</dbReference>
<dbReference type="RefSeq" id="WP_307229635.1">
    <property type="nucleotide sequence ID" value="NZ_JAUSVF010000001.1"/>
</dbReference>
<dbReference type="InterPro" id="IPR025493">
    <property type="entry name" value="DUF4384"/>
</dbReference>
<feature type="domain" description="DUF4384" evidence="1">
    <location>
        <begin position="28"/>
        <end position="103"/>
    </location>
</feature>
<gene>
    <name evidence="2" type="ORF">QO002_002282</name>
</gene>
<proteinExistence type="predicted"/>
<protein>
    <recommendedName>
        <fullName evidence="1">DUF4384 domain-containing protein</fullName>
    </recommendedName>
</protein>
<evidence type="ECO:0000313" key="3">
    <source>
        <dbReference type="Proteomes" id="UP001230207"/>
    </source>
</evidence>
<dbReference type="Proteomes" id="UP001230207">
    <property type="component" value="Unassembled WGS sequence"/>
</dbReference>
<sequence>MELRVERGRLTAYDTGDVAISLQPGPDLKPGDVFTISVTSNHDGQLVLLDVDAKGMATQIFPNTLAKKITSLTAGQPLTLPDPYYGFDFEAEGEGENMLVALVVEDDVDLTPVVPKEQGLSHKIDAREALSDIVARLRKVWTGDAENRGTAWYAGTLKYRID</sequence>
<evidence type="ECO:0000259" key="1">
    <source>
        <dbReference type="Pfam" id="PF14326"/>
    </source>
</evidence>
<reference evidence="2 3" key="1">
    <citation type="submission" date="2023-07" db="EMBL/GenBank/DDBJ databases">
        <title>Genomic Encyclopedia of Type Strains, Phase IV (KMG-IV): sequencing the most valuable type-strain genomes for metagenomic binning, comparative biology and taxonomic classification.</title>
        <authorList>
            <person name="Goeker M."/>
        </authorList>
    </citation>
    <scope>NUCLEOTIDE SEQUENCE [LARGE SCALE GENOMIC DNA]</scope>
    <source>
        <strain evidence="2 3">DSM 1112</strain>
    </source>
</reference>
<comment type="caution">
    <text evidence="2">The sequence shown here is derived from an EMBL/GenBank/DDBJ whole genome shotgun (WGS) entry which is preliminary data.</text>
</comment>